<evidence type="ECO:0000259" key="4">
    <source>
        <dbReference type="PROSITE" id="PS50932"/>
    </source>
</evidence>
<dbReference type="Gene3D" id="3.40.50.2300">
    <property type="match status" value="2"/>
</dbReference>
<dbReference type="GO" id="GO:0003677">
    <property type="term" value="F:DNA binding"/>
    <property type="evidence" value="ECO:0007669"/>
    <property type="project" value="UniProtKB-KW"/>
</dbReference>
<organism evidence="5 6">
    <name type="scientific">Imperialibacter roseus</name>
    <dbReference type="NCBI Taxonomy" id="1324217"/>
    <lineage>
        <taxon>Bacteria</taxon>
        <taxon>Pseudomonadati</taxon>
        <taxon>Bacteroidota</taxon>
        <taxon>Cytophagia</taxon>
        <taxon>Cytophagales</taxon>
        <taxon>Flammeovirgaceae</taxon>
        <taxon>Imperialibacter</taxon>
    </lineage>
</organism>
<dbReference type="PANTHER" id="PTHR30146">
    <property type="entry name" value="LACI-RELATED TRANSCRIPTIONAL REPRESSOR"/>
    <property type="match status" value="1"/>
</dbReference>
<dbReference type="Pfam" id="PF13377">
    <property type="entry name" value="Peripla_BP_3"/>
    <property type="match status" value="1"/>
</dbReference>
<dbReference type="PROSITE" id="PS00717">
    <property type="entry name" value="SIGMA54_1"/>
    <property type="match status" value="1"/>
</dbReference>
<dbReference type="CDD" id="cd06267">
    <property type="entry name" value="PBP1_LacI_sugar_binding-like"/>
    <property type="match status" value="1"/>
</dbReference>
<sequence length="340" mass="37822">MKNPPVTIKDIARELNISPSTVSRALKDHPDISKETKKAVSELAAKLNYQPNLIALSLRKSKTNTIGVIIPEIVHFFFSTIISGIEDVAYKAGYNVIISQTNESFLREVSDTNALVNSRVDGILASVSKETVSYDHFKNLIDRGIPLVFFDRVCEELNTSRVIVDDYDGAFQATEHLISIGCKTIVHLEGPKNLDITKNRRDGYLAALKKNNIPIDENLIIHCEQTTFDEGSRQIATLFDKKLTFDGIFANNDMVGIGAMIALRDRGISVPKDVAIVGFSDWEISSLMQPSLSTVSQPGFEMGQKAAQLFIEQSEADEDEFVPRTEVLKTKLIIRKSSMR</sequence>
<dbReference type="InterPro" id="IPR010982">
    <property type="entry name" value="Lambda_DNA-bd_dom_sf"/>
</dbReference>
<dbReference type="InterPro" id="IPR046335">
    <property type="entry name" value="LacI/GalR-like_sensor"/>
</dbReference>
<dbReference type="SUPFAM" id="SSF47413">
    <property type="entry name" value="lambda repressor-like DNA-binding domains"/>
    <property type="match status" value="1"/>
</dbReference>
<dbReference type="EMBL" id="CP136051">
    <property type="protein sequence ID" value="WOK09585.1"/>
    <property type="molecule type" value="Genomic_DNA"/>
</dbReference>
<dbReference type="PANTHER" id="PTHR30146:SF109">
    <property type="entry name" value="HTH-TYPE TRANSCRIPTIONAL REGULATOR GALS"/>
    <property type="match status" value="1"/>
</dbReference>
<dbReference type="SMART" id="SM00354">
    <property type="entry name" value="HTH_LACI"/>
    <property type="match status" value="1"/>
</dbReference>
<dbReference type="SUPFAM" id="SSF53822">
    <property type="entry name" value="Periplasmic binding protein-like I"/>
    <property type="match status" value="1"/>
</dbReference>
<keyword evidence="1" id="KW-0805">Transcription regulation</keyword>
<gene>
    <name evidence="5" type="ORF">RT717_13140</name>
</gene>
<dbReference type="Proteomes" id="UP001302349">
    <property type="component" value="Chromosome"/>
</dbReference>
<name>A0ABZ0IWZ4_9BACT</name>
<dbReference type="InterPro" id="IPR000843">
    <property type="entry name" value="HTH_LacI"/>
</dbReference>
<dbReference type="InterPro" id="IPR028082">
    <property type="entry name" value="Peripla_BP_I"/>
</dbReference>
<keyword evidence="2 5" id="KW-0238">DNA-binding</keyword>
<keyword evidence="6" id="KW-1185">Reference proteome</keyword>
<dbReference type="InterPro" id="IPR000394">
    <property type="entry name" value="RNA_pol_sigma_54"/>
</dbReference>
<dbReference type="RefSeq" id="WP_317492200.1">
    <property type="nucleotide sequence ID" value="NZ_CP136051.1"/>
</dbReference>
<evidence type="ECO:0000256" key="1">
    <source>
        <dbReference type="ARBA" id="ARBA00023015"/>
    </source>
</evidence>
<dbReference type="PROSITE" id="PS50932">
    <property type="entry name" value="HTH_LACI_2"/>
    <property type="match status" value="1"/>
</dbReference>
<dbReference type="CDD" id="cd01392">
    <property type="entry name" value="HTH_LacI"/>
    <property type="match status" value="1"/>
</dbReference>
<proteinExistence type="predicted"/>
<keyword evidence="3" id="KW-0804">Transcription</keyword>
<evidence type="ECO:0000256" key="2">
    <source>
        <dbReference type="ARBA" id="ARBA00023125"/>
    </source>
</evidence>
<dbReference type="Gene3D" id="1.10.260.40">
    <property type="entry name" value="lambda repressor-like DNA-binding domains"/>
    <property type="match status" value="1"/>
</dbReference>
<evidence type="ECO:0000256" key="3">
    <source>
        <dbReference type="ARBA" id="ARBA00023163"/>
    </source>
</evidence>
<reference evidence="5 6" key="1">
    <citation type="journal article" date="2023" name="Microbiol. Resour. Announc.">
        <title>Complete Genome Sequence of Imperialibacter roseus strain P4T.</title>
        <authorList>
            <person name="Tizabi D.R."/>
            <person name="Bachvaroff T."/>
            <person name="Hill R.T."/>
        </authorList>
    </citation>
    <scope>NUCLEOTIDE SEQUENCE [LARGE SCALE GENOMIC DNA]</scope>
    <source>
        <strain evidence="5 6">P4T</strain>
    </source>
</reference>
<accession>A0ABZ0IWZ4</accession>
<evidence type="ECO:0000313" key="5">
    <source>
        <dbReference type="EMBL" id="WOK09585.1"/>
    </source>
</evidence>
<feature type="domain" description="HTH lacI-type" evidence="4">
    <location>
        <begin position="6"/>
        <end position="60"/>
    </location>
</feature>
<evidence type="ECO:0000313" key="6">
    <source>
        <dbReference type="Proteomes" id="UP001302349"/>
    </source>
</evidence>
<dbReference type="Pfam" id="PF00356">
    <property type="entry name" value="LacI"/>
    <property type="match status" value="1"/>
</dbReference>
<protein>
    <submittedName>
        <fullName evidence="5">LacI family DNA-binding transcriptional regulator</fullName>
    </submittedName>
</protein>